<keyword evidence="6" id="KW-1185">Reference proteome</keyword>
<dbReference type="Gene3D" id="3.40.605.10">
    <property type="entry name" value="Aldehyde Dehydrogenase, Chain A, domain 1"/>
    <property type="match status" value="1"/>
</dbReference>
<dbReference type="InterPro" id="IPR016162">
    <property type="entry name" value="Ald_DH_N"/>
</dbReference>
<proteinExistence type="inferred from homology"/>
<organism evidence="5 6">
    <name type="scientific">Thalassorhabdus alkalitolerans</name>
    <dbReference type="NCBI Taxonomy" id="2282697"/>
    <lineage>
        <taxon>Bacteria</taxon>
        <taxon>Bacillati</taxon>
        <taxon>Bacillota</taxon>
        <taxon>Bacilli</taxon>
        <taxon>Bacillales</taxon>
        <taxon>Bacillaceae</taxon>
        <taxon>Thalassorhabdus</taxon>
    </lineage>
</organism>
<name>A0ABW0YHR5_9BACI</name>
<evidence type="ECO:0000259" key="4">
    <source>
        <dbReference type="Pfam" id="PF00171"/>
    </source>
</evidence>
<protein>
    <submittedName>
        <fullName evidence="5">Aldehyde dehydrogenase family protein</fullName>
    </submittedName>
</protein>
<dbReference type="PROSITE" id="PS00687">
    <property type="entry name" value="ALDEHYDE_DEHYDR_GLU"/>
    <property type="match status" value="1"/>
</dbReference>
<dbReference type="EMBL" id="JBHSOZ010000002">
    <property type="protein sequence ID" value="MFC5711221.1"/>
    <property type="molecule type" value="Genomic_DNA"/>
</dbReference>
<gene>
    <name evidence="5" type="ORF">ACFPU1_00345</name>
</gene>
<dbReference type="Pfam" id="PF00171">
    <property type="entry name" value="Aldedh"/>
    <property type="match status" value="1"/>
</dbReference>
<dbReference type="InterPro" id="IPR016163">
    <property type="entry name" value="Ald_DH_C"/>
</dbReference>
<sequence length="484" mass="53527">MGHNWINGEWEQGNGKRLEIKNPATAEIEETVFEADDLQVKKAAESAYLAFSSNSWRYNFKLRKKVLEKAASILEEKAEKVATIESIDTGKPIKEARVDVEDVVHCLRYYAGLIPDSLSKTLKMEDGTESEIKSEPIGVCGLIVPWNFPLLLGVWKLAPALAAGNAVVFKPSELTPMSMIEFTKALIEAGIPDGIFNFVIGGREVGQAIVENPMVKKISFTGSVETGKRIYQRCAEDLKKVSLELGGKSPLIVWNDVDIEKTAEWAVFGALFNQGEVCVAAPRLLLHQDIYDPFKKVLLEKISQVNIGDPLKEGTEFGPLISESHVKKVTAYIEKGLEGGASLLYGGKVLAEKKGYFIEPAVFEEVDQSMEIVQEEIFGPVITLQSFETKEEAVELANGTNYGLAAGIFTESSERGRWIAERLEAGIIWINSYHTPYVDAPWGGVKQSGIGRELGPEGLISFTEYKHVNKSVSIDSLGWYQFKR</sequence>
<evidence type="ECO:0000256" key="2">
    <source>
        <dbReference type="PROSITE-ProRule" id="PRU10007"/>
    </source>
</evidence>
<evidence type="ECO:0000313" key="6">
    <source>
        <dbReference type="Proteomes" id="UP001596142"/>
    </source>
</evidence>
<feature type="domain" description="Aldehyde dehydrogenase" evidence="4">
    <location>
        <begin position="10"/>
        <end position="468"/>
    </location>
</feature>
<reference evidence="6" key="1">
    <citation type="journal article" date="2019" name="Int. J. Syst. Evol. Microbiol.">
        <title>The Global Catalogue of Microorganisms (GCM) 10K type strain sequencing project: providing services to taxonomists for standard genome sequencing and annotation.</title>
        <authorList>
            <consortium name="The Broad Institute Genomics Platform"/>
            <consortium name="The Broad Institute Genome Sequencing Center for Infectious Disease"/>
            <person name="Wu L."/>
            <person name="Ma J."/>
        </authorList>
    </citation>
    <scope>NUCLEOTIDE SEQUENCE [LARGE SCALE GENOMIC DNA]</scope>
    <source>
        <strain evidence="6">CECT 7184</strain>
    </source>
</reference>
<keyword evidence="1 3" id="KW-0560">Oxidoreductase</keyword>
<evidence type="ECO:0000313" key="5">
    <source>
        <dbReference type="EMBL" id="MFC5711221.1"/>
    </source>
</evidence>
<dbReference type="Gene3D" id="3.40.309.10">
    <property type="entry name" value="Aldehyde Dehydrogenase, Chain A, domain 2"/>
    <property type="match status" value="1"/>
</dbReference>
<evidence type="ECO:0000256" key="3">
    <source>
        <dbReference type="RuleBase" id="RU003345"/>
    </source>
</evidence>
<dbReference type="RefSeq" id="WP_385937154.1">
    <property type="nucleotide sequence ID" value="NZ_JBHSOZ010000002.1"/>
</dbReference>
<evidence type="ECO:0000256" key="1">
    <source>
        <dbReference type="ARBA" id="ARBA00023002"/>
    </source>
</evidence>
<accession>A0ABW0YHR5</accession>
<feature type="active site" evidence="2">
    <location>
        <position position="244"/>
    </location>
</feature>
<dbReference type="SUPFAM" id="SSF53720">
    <property type="entry name" value="ALDH-like"/>
    <property type="match status" value="1"/>
</dbReference>
<dbReference type="PANTHER" id="PTHR11699">
    <property type="entry name" value="ALDEHYDE DEHYDROGENASE-RELATED"/>
    <property type="match status" value="1"/>
</dbReference>
<comment type="similarity">
    <text evidence="3">Belongs to the aldehyde dehydrogenase family.</text>
</comment>
<comment type="caution">
    <text evidence="5">The sequence shown here is derived from an EMBL/GenBank/DDBJ whole genome shotgun (WGS) entry which is preliminary data.</text>
</comment>
<dbReference type="InterPro" id="IPR016161">
    <property type="entry name" value="Ald_DH/histidinol_DH"/>
</dbReference>
<dbReference type="Proteomes" id="UP001596142">
    <property type="component" value="Unassembled WGS sequence"/>
</dbReference>
<dbReference type="InterPro" id="IPR029510">
    <property type="entry name" value="Ald_DH_CS_GLU"/>
</dbReference>
<dbReference type="InterPro" id="IPR015590">
    <property type="entry name" value="Aldehyde_DH_dom"/>
</dbReference>